<evidence type="ECO:0000313" key="2">
    <source>
        <dbReference type="Proteomes" id="UP000027586"/>
    </source>
</evidence>
<dbReference type="GO" id="GO:0032039">
    <property type="term" value="C:integrator complex"/>
    <property type="evidence" value="ECO:0007669"/>
    <property type="project" value="InterPro"/>
</dbReference>
<dbReference type="OrthoDB" id="3363059at2759"/>
<dbReference type="PANTHER" id="PTHR28608">
    <property type="entry name" value="INTEGRATOR COMPLEX SUBUNIT 2"/>
    <property type="match status" value="1"/>
</dbReference>
<accession>A0A068RFU3</accession>
<keyword evidence="2" id="KW-1185">Reference proteome</keyword>
<protein>
    <submittedName>
        <fullName evidence="1">Integrator complex subunit 2</fullName>
    </submittedName>
</protein>
<dbReference type="STRING" id="1263082.A0A068RFU3"/>
<organism evidence="1 2">
    <name type="scientific">Lichtheimia corymbifera JMRC:FSU:9682</name>
    <dbReference type="NCBI Taxonomy" id="1263082"/>
    <lineage>
        <taxon>Eukaryota</taxon>
        <taxon>Fungi</taxon>
        <taxon>Fungi incertae sedis</taxon>
        <taxon>Mucoromycota</taxon>
        <taxon>Mucoromycotina</taxon>
        <taxon>Mucoromycetes</taxon>
        <taxon>Mucorales</taxon>
        <taxon>Lichtheimiaceae</taxon>
        <taxon>Lichtheimia</taxon>
    </lineage>
</organism>
<comment type="caution">
    <text evidence="1">The sequence shown here is derived from an EMBL/GenBank/DDBJ whole genome shotgun (WGS) entry which is preliminary data.</text>
</comment>
<dbReference type="AlphaFoldDB" id="A0A068RFU3"/>
<dbReference type="PANTHER" id="PTHR28608:SF1">
    <property type="entry name" value="INTEGRATOR COMPLEX SUBUNIT 2"/>
    <property type="match status" value="1"/>
</dbReference>
<name>A0A068RFU3_9FUNG</name>
<sequence>MSSKDSFSLESFHQLLRGRVFYGNIDYGVWLMQCITTATLPINPMFAVTIKEYVQSVFHVDRIQPIAEDKLVPFFDNPDDITPAQVLVAFYVLQFHDAIIAFKTDPKLATAVHVQYQEYSFVDRIPIRSMLNHLEKGSTYRGIYRDFLAMAANLYPELFDVSGLLFQEGKEDLAVMDRVWNYGYLSLEKLDSVLSKWRQHPDQVACALTNVSAMESVKAIPYAEICFSRLLRPCLDEEDMPSTVVETLLSTWESLHRVIPYELWVITANALRSRNMEEEYTLDLIIKAPLSLLKCDPLVFRSERLLSLWLHMMGCVRVCSRHRIWKKYYTIGSTKLNTRNINALTNAQDSAMIQALLEHCKETQADKGKLGSLRKAQQQICQFIHSIFIDDSPLLIAKLLHFQTYSIELIPTVVEMIPSLYAVFNFIPELIRQPQPEKQVFAILLACHLCEKYPLEAYLQIAEKHVLPRLLKIAFPPPSTTCVPSDFLVQAIPGFVHLSKAFPHFSPQILQAFEQISNGLPAPAEFVGQEENSKIILILRLHQVLSDSRDLVQQQCKEKT</sequence>
<dbReference type="InterPro" id="IPR029321">
    <property type="entry name" value="INTS2"/>
</dbReference>
<dbReference type="EMBL" id="CBTN010000002">
    <property type="protein sequence ID" value="CDH48859.1"/>
    <property type="molecule type" value="Genomic_DNA"/>
</dbReference>
<evidence type="ECO:0000313" key="1">
    <source>
        <dbReference type="EMBL" id="CDH48859.1"/>
    </source>
</evidence>
<gene>
    <name evidence="1" type="ORF">LCOR_00628.1</name>
</gene>
<dbReference type="Proteomes" id="UP000027586">
    <property type="component" value="Unassembled WGS sequence"/>
</dbReference>
<reference evidence="1" key="1">
    <citation type="submission" date="2013-08" db="EMBL/GenBank/DDBJ databases">
        <title>Gene expansion shapes genome architecture in the human pathogen Lichtheimia corymbifera: an evolutionary genomics analysis in the ancient terrestrial Mucorales (Mucoromycotina).</title>
        <authorList>
            <person name="Schwartze V.U."/>
            <person name="Winter S."/>
            <person name="Shelest E."/>
            <person name="Marcet-Houben M."/>
            <person name="Horn F."/>
            <person name="Wehner S."/>
            <person name="Hoffmann K."/>
            <person name="Riege K."/>
            <person name="Sammeth M."/>
            <person name="Nowrousian M."/>
            <person name="Valiante V."/>
            <person name="Linde J."/>
            <person name="Jacobsen I.D."/>
            <person name="Marz M."/>
            <person name="Brakhage A.A."/>
            <person name="Gabaldon T."/>
            <person name="Bocker S."/>
            <person name="Voigt K."/>
        </authorList>
    </citation>
    <scope>NUCLEOTIDE SEQUENCE [LARGE SCALE GENOMIC DNA]</scope>
    <source>
        <strain evidence="1">FSU 9682</strain>
    </source>
</reference>
<dbReference type="Pfam" id="PF14750">
    <property type="entry name" value="INTS2"/>
    <property type="match status" value="1"/>
</dbReference>
<dbReference type="VEuPathDB" id="FungiDB:LCOR_00628.1"/>
<dbReference type="GO" id="GO:0034472">
    <property type="term" value="P:snRNA 3'-end processing"/>
    <property type="evidence" value="ECO:0007669"/>
    <property type="project" value="TreeGrafter"/>
</dbReference>
<proteinExistence type="predicted"/>